<accession>A0A075MUG3</accession>
<evidence type="ECO:0000313" key="2">
    <source>
        <dbReference type="EMBL" id="AIF84845.1"/>
    </source>
</evidence>
<reference evidence="2 3" key="1">
    <citation type="journal article" date="2014" name="PLoS ONE">
        <title>Genome Sequence of Candidatus Nitrososphaera evergladensis from Group I.1b Enriched from Everglades Soil Reveals Novel Genomic Features of the Ammonia-Oxidizing Archaea.</title>
        <authorList>
            <person name="Zhalnina K.V."/>
            <person name="Dias R."/>
            <person name="Leonard M.T."/>
            <person name="Dorr de Quadros P."/>
            <person name="Camargo F.A."/>
            <person name="Drew J.C."/>
            <person name="Farmerie W.G."/>
            <person name="Daroub S.H."/>
            <person name="Triplett E.W."/>
        </authorList>
    </citation>
    <scope>NUCLEOTIDE SEQUENCE [LARGE SCALE GENOMIC DNA]</scope>
    <source>
        <strain evidence="2 3">SR1</strain>
    </source>
</reference>
<keyword evidence="1" id="KW-0812">Transmembrane</keyword>
<gene>
    <name evidence="2" type="ORF">NTE_02805</name>
</gene>
<sequence>MLDHVRNVTLIIVITALMAFGLIGVTLLVDLLPIPAMHAASSSTTAAANIVDQVALKSGFTN</sequence>
<name>A0A075MUG3_9ARCH</name>
<protein>
    <submittedName>
        <fullName evidence="2">Uncharacterized protein</fullName>
    </submittedName>
</protein>
<keyword evidence="1" id="KW-1133">Transmembrane helix</keyword>
<dbReference type="HOGENOM" id="CLU_2930322_0_0_2"/>
<keyword evidence="3" id="KW-1185">Reference proteome</keyword>
<dbReference type="EMBL" id="CP007174">
    <property type="protein sequence ID" value="AIF84845.1"/>
    <property type="molecule type" value="Genomic_DNA"/>
</dbReference>
<evidence type="ECO:0000256" key="1">
    <source>
        <dbReference type="SAM" id="Phobius"/>
    </source>
</evidence>
<keyword evidence="1" id="KW-0472">Membrane</keyword>
<dbReference type="KEGG" id="nev:NTE_02805"/>
<dbReference type="Proteomes" id="UP000028194">
    <property type="component" value="Chromosome"/>
</dbReference>
<dbReference type="STRING" id="1459636.NTE_02805"/>
<dbReference type="AlphaFoldDB" id="A0A075MUG3"/>
<proteinExistence type="predicted"/>
<feature type="transmembrane region" description="Helical" evidence="1">
    <location>
        <begin position="7"/>
        <end position="29"/>
    </location>
</feature>
<evidence type="ECO:0000313" key="3">
    <source>
        <dbReference type="Proteomes" id="UP000028194"/>
    </source>
</evidence>
<organism evidence="2 3">
    <name type="scientific">Candidatus Nitrososphaera evergladensis SR1</name>
    <dbReference type="NCBI Taxonomy" id="1459636"/>
    <lineage>
        <taxon>Archaea</taxon>
        <taxon>Nitrososphaerota</taxon>
        <taxon>Nitrososphaeria</taxon>
        <taxon>Nitrososphaerales</taxon>
        <taxon>Nitrososphaeraceae</taxon>
        <taxon>Nitrososphaera</taxon>
    </lineage>
</organism>